<evidence type="ECO:0000313" key="4">
    <source>
        <dbReference type="Proteomes" id="UP000009328"/>
    </source>
</evidence>
<keyword evidence="2" id="KW-0472">Membrane</keyword>
<dbReference type="HOGENOM" id="CLU_1327307_0_0_1"/>
<evidence type="ECO:0000256" key="2">
    <source>
        <dbReference type="SAM" id="Phobius"/>
    </source>
</evidence>
<keyword evidence="2" id="KW-0812">Transmembrane</keyword>
<feature type="transmembrane region" description="Helical" evidence="2">
    <location>
        <begin position="29"/>
        <end position="59"/>
    </location>
</feature>
<keyword evidence="2" id="KW-1133">Transmembrane helix</keyword>
<dbReference type="EMBL" id="CAIF01000083">
    <property type="protein sequence ID" value="CCH43542.1"/>
    <property type="molecule type" value="Genomic_DNA"/>
</dbReference>
<sequence length="207" mass="24316">MTITNDTSYDQFLSKLNLPPETEKHISNFIFVIPMVIVFGLFAIISLYGCYLVLLYMIYGPENLKKSYMKQDDIESQLPKQETLEDKVRKLQAKRSQIKADEAIRYPEPALSDDNTLVVENGSQSDQSEHQSDDQSNDTMVELPSQQDPTIEYGILKVWWCFQRENRWMVLTKNGWKRIWKRTKIIGISTWDLIRSLPKPFYGYFTR</sequence>
<reference evidence="3 4" key="1">
    <citation type="journal article" date="2012" name="Eukaryot. Cell">
        <title>Draft genome sequence of Wickerhamomyces ciferrii NRRL Y-1031 F-60-10.</title>
        <authorList>
            <person name="Schneider J."/>
            <person name="Andrea H."/>
            <person name="Blom J."/>
            <person name="Jaenicke S."/>
            <person name="Ruckert C."/>
            <person name="Schorsch C."/>
            <person name="Szczepanowski R."/>
            <person name="Farwick M."/>
            <person name="Goesmann A."/>
            <person name="Puhler A."/>
            <person name="Schaffer S."/>
            <person name="Tauch A."/>
            <person name="Kohler T."/>
            <person name="Brinkrolf K."/>
        </authorList>
    </citation>
    <scope>NUCLEOTIDE SEQUENCE [LARGE SCALE GENOMIC DNA]</scope>
    <source>
        <strain evidence="4">ATCC 14091 / BCRC 22168 / CBS 111 / JCM 3599 / NBRC 0793 / NRRL Y-1031 F-60-10</strain>
    </source>
</reference>
<dbReference type="InParanoid" id="K0KMU7"/>
<gene>
    <name evidence="3" type="ORF">BN7_3094</name>
</gene>
<accession>K0KMU7</accession>
<name>K0KMU7_WICCF</name>
<keyword evidence="4" id="KW-1185">Reference proteome</keyword>
<proteinExistence type="predicted"/>
<comment type="caution">
    <text evidence="3">The sequence shown here is derived from an EMBL/GenBank/DDBJ whole genome shotgun (WGS) entry which is preliminary data.</text>
</comment>
<organism evidence="3 4">
    <name type="scientific">Wickerhamomyces ciferrii (strain ATCC 14091 / BCRC 22168 / CBS 111 / JCM 3599 / NBRC 0793 / NRRL Y-1031 F-60-10)</name>
    <name type="common">Yeast</name>
    <name type="synonym">Pichia ciferrii</name>
    <dbReference type="NCBI Taxonomy" id="1206466"/>
    <lineage>
        <taxon>Eukaryota</taxon>
        <taxon>Fungi</taxon>
        <taxon>Dikarya</taxon>
        <taxon>Ascomycota</taxon>
        <taxon>Saccharomycotina</taxon>
        <taxon>Saccharomycetes</taxon>
        <taxon>Phaffomycetales</taxon>
        <taxon>Wickerhamomycetaceae</taxon>
        <taxon>Wickerhamomyces</taxon>
    </lineage>
</organism>
<feature type="region of interest" description="Disordered" evidence="1">
    <location>
        <begin position="121"/>
        <end position="144"/>
    </location>
</feature>
<evidence type="ECO:0000313" key="3">
    <source>
        <dbReference type="EMBL" id="CCH43542.1"/>
    </source>
</evidence>
<dbReference type="AlphaFoldDB" id="K0KMU7"/>
<dbReference type="Proteomes" id="UP000009328">
    <property type="component" value="Unassembled WGS sequence"/>
</dbReference>
<evidence type="ECO:0000256" key="1">
    <source>
        <dbReference type="SAM" id="MobiDB-lite"/>
    </source>
</evidence>
<protein>
    <submittedName>
        <fullName evidence="3">Uncharacterized protein</fullName>
    </submittedName>
</protein>